<gene>
    <name evidence="10" type="ORF">A2690_01375</name>
</gene>
<sequence length="1076" mass="122430">MSFTHLHVHSEYSLLDGLIKIDNLVARAKEFKMKSLALTDHGAMYGAFKFYIACRDVGIKPIVGVEAYKAKNSRFDRPTGVARDQFHLTLLSKNYTGYQNLMKLTTYAHLEGYYYKPRVDFELLEKYREGIIVLSGCLNSELSQAILYDQTTEAEKLIRKYIDLYAENFYFELQRPFGVEEQEKVNQALILYSRQYGVPIVATADVHYLEKGDAYAQEILLCIQTQRTILEKDRPLTMYETPEYYFRTPSEMKGLFVDLPECIENSEKIADLCNLEIPYGRMIFPNYPIPGHKTADVYFRELTAKNTLKRYSRVTPELRKRIDYELDVICKKGYSTYFLIVADFVNWAKSHNVAVGPGRGSVAGSCVAYILNITDINPLDYNLPFERFLNPDRPSPPDIDIDFADTRRDAVLDYVVKKYGKEKVAQIITFGRMEARLAVRDTARALGYSYSEGDRLAKMIPQGKQGFAVTIQNALEESPELKSAHDSEEDTKRILDIAEKLEGVARHSSVHAAGVVIADRDLTDYVPLQKEAKGDRIITQFDMYSLDLNAVSENKAVGLMKMDFLGLRNLTIIEQAIEFVKKTTGKTVSIYEAPIDDKRTFNLISRGKTVGVFQLESRGMRRLAQDLRPERMSDLMAMVALYRPGPMELIPVFIEGKRNPKKIKYLHSDLEPVLSETYGVMVYQEQIMDIAHKLAGYTMSEADILRMAVGKKKKKMMVEEHKKFVERFESRGYTKELAEQIFAFIEKFAAYGFNKPHSASYALIAYWTAYMKANYTIEYMTALLTAELQGVAGAQKEAKVFSAIEECRDLKIDILPPSINKSKYGFSIENGAIRFGLSAVKNVGEAAIESILEGREEDSYKSLRDFLQRVDLRRVNRKTVESLIKAGAMDKFGARSALLLYYPSALTEVQKTKISTAKGQFGLFGDSNQNNNLIDNLPNTDEFDDGYLADLEKEVIGFSLKRSTMSKYKTIIEKKITKKIGEIMENDEGKKCIIAGTISTIKIVKTKKDNHDMIFVTIYDETGSIESVVFPKTYTRTLSAWKENEVVLAKGTISQKERGLSFIIDEVVNLTQRDKR</sequence>
<evidence type="ECO:0000256" key="5">
    <source>
        <dbReference type="ARBA" id="ARBA00022695"/>
    </source>
</evidence>
<dbReference type="PANTHER" id="PTHR32294">
    <property type="entry name" value="DNA POLYMERASE III SUBUNIT ALPHA"/>
    <property type="match status" value="1"/>
</dbReference>
<dbReference type="Pfam" id="PF02811">
    <property type="entry name" value="PHP"/>
    <property type="match status" value="1"/>
</dbReference>
<dbReference type="InterPro" id="IPR011708">
    <property type="entry name" value="DNA_pol3_alpha_NTPase_dom"/>
</dbReference>
<dbReference type="InterPro" id="IPR040982">
    <property type="entry name" value="DNA_pol3_finger"/>
</dbReference>
<dbReference type="NCBIfam" id="NF004226">
    <property type="entry name" value="PRK05673.1"/>
    <property type="match status" value="1"/>
</dbReference>
<dbReference type="NCBIfam" id="TIGR00594">
    <property type="entry name" value="polc"/>
    <property type="match status" value="1"/>
</dbReference>
<dbReference type="InterPro" id="IPR029460">
    <property type="entry name" value="DNAPol_HHH"/>
</dbReference>
<dbReference type="GO" id="GO:0005737">
    <property type="term" value="C:cytoplasm"/>
    <property type="evidence" value="ECO:0007669"/>
    <property type="project" value="UniProtKB-SubCell"/>
</dbReference>
<dbReference type="InterPro" id="IPR003141">
    <property type="entry name" value="Pol/His_phosphatase_N"/>
</dbReference>
<dbReference type="CDD" id="cd04485">
    <property type="entry name" value="DnaE_OBF"/>
    <property type="match status" value="1"/>
</dbReference>
<dbReference type="GO" id="GO:0003887">
    <property type="term" value="F:DNA-directed DNA polymerase activity"/>
    <property type="evidence" value="ECO:0007669"/>
    <property type="project" value="UniProtKB-KW"/>
</dbReference>
<keyword evidence="7" id="KW-0239">DNA-directed DNA polymerase</keyword>
<evidence type="ECO:0000256" key="8">
    <source>
        <dbReference type="ARBA" id="ARBA00049244"/>
    </source>
</evidence>
<dbReference type="Pfam" id="PF07733">
    <property type="entry name" value="DNA_pol3_alpha"/>
    <property type="match status" value="1"/>
</dbReference>
<protein>
    <recommendedName>
        <fullName evidence="3">DNA polymerase III subunit alpha</fullName>
        <ecNumber evidence="2">2.7.7.7</ecNumber>
    </recommendedName>
</protein>
<evidence type="ECO:0000259" key="9">
    <source>
        <dbReference type="SMART" id="SM00481"/>
    </source>
</evidence>
<evidence type="ECO:0000256" key="2">
    <source>
        <dbReference type="ARBA" id="ARBA00012417"/>
    </source>
</evidence>
<dbReference type="Gene3D" id="3.20.20.140">
    <property type="entry name" value="Metal-dependent hydrolases"/>
    <property type="match status" value="1"/>
</dbReference>
<dbReference type="Gene3D" id="1.10.10.1600">
    <property type="entry name" value="Bacterial DNA polymerase III alpha subunit, thumb domain"/>
    <property type="match status" value="1"/>
</dbReference>
<comment type="caution">
    <text evidence="10">The sequence shown here is derived from an EMBL/GenBank/DDBJ whole genome shotgun (WGS) entry which is preliminary data.</text>
</comment>
<comment type="catalytic activity">
    <reaction evidence="8">
        <text>DNA(n) + a 2'-deoxyribonucleoside 5'-triphosphate = DNA(n+1) + diphosphate</text>
        <dbReference type="Rhea" id="RHEA:22508"/>
        <dbReference type="Rhea" id="RHEA-COMP:17339"/>
        <dbReference type="Rhea" id="RHEA-COMP:17340"/>
        <dbReference type="ChEBI" id="CHEBI:33019"/>
        <dbReference type="ChEBI" id="CHEBI:61560"/>
        <dbReference type="ChEBI" id="CHEBI:173112"/>
        <dbReference type="EC" id="2.7.7.7"/>
    </reaction>
</comment>
<dbReference type="InterPro" id="IPR004805">
    <property type="entry name" value="DnaE2/DnaE/PolC"/>
</dbReference>
<comment type="subcellular location">
    <subcellularLocation>
        <location evidence="1">Cytoplasm</location>
    </subcellularLocation>
</comment>
<dbReference type="GO" id="GO:0003676">
    <property type="term" value="F:nucleic acid binding"/>
    <property type="evidence" value="ECO:0007669"/>
    <property type="project" value="InterPro"/>
</dbReference>
<organism evidence="10 11">
    <name type="scientific">Candidatus Roizmanbacteria bacterium RIFCSPHIGHO2_01_FULL_39_12b</name>
    <dbReference type="NCBI Taxonomy" id="1802030"/>
    <lineage>
        <taxon>Bacteria</taxon>
        <taxon>Candidatus Roizmaniibacteriota</taxon>
    </lineage>
</organism>
<dbReference type="EMBL" id="MFZF01000021">
    <property type="protein sequence ID" value="OGK16050.1"/>
    <property type="molecule type" value="Genomic_DNA"/>
</dbReference>
<evidence type="ECO:0000256" key="4">
    <source>
        <dbReference type="ARBA" id="ARBA00022679"/>
    </source>
</evidence>
<dbReference type="GO" id="GO:0006260">
    <property type="term" value="P:DNA replication"/>
    <property type="evidence" value="ECO:0007669"/>
    <property type="project" value="UniProtKB-KW"/>
</dbReference>
<evidence type="ECO:0000256" key="1">
    <source>
        <dbReference type="ARBA" id="ARBA00004496"/>
    </source>
</evidence>
<dbReference type="InterPro" id="IPR041931">
    <property type="entry name" value="DNA_pol3_alpha_thumb_dom"/>
</dbReference>
<dbReference type="CDD" id="cd12113">
    <property type="entry name" value="PHP_PolIIIA_DnaE3"/>
    <property type="match status" value="1"/>
</dbReference>
<keyword evidence="6" id="KW-0235">DNA replication</keyword>
<dbReference type="EC" id="2.7.7.7" evidence="2"/>
<dbReference type="PANTHER" id="PTHR32294:SF0">
    <property type="entry name" value="DNA POLYMERASE III SUBUNIT ALPHA"/>
    <property type="match status" value="1"/>
</dbReference>
<dbReference type="Pfam" id="PF17657">
    <property type="entry name" value="DNA_pol3_finger"/>
    <property type="match status" value="1"/>
</dbReference>
<proteinExistence type="predicted"/>
<keyword evidence="5" id="KW-0548">Nucleotidyltransferase</keyword>
<dbReference type="Gene3D" id="1.10.150.870">
    <property type="match status" value="1"/>
</dbReference>
<dbReference type="Pfam" id="PF01336">
    <property type="entry name" value="tRNA_anti-codon"/>
    <property type="match status" value="1"/>
</dbReference>
<evidence type="ECO:0000256" key="6">
    <source>
        <dbReference type="ARBA" id="ARBA00022705"/>
    </source>
</evidence>
<evidence type="ECO:0000313" key="11">
    <source>
        <dbReference type="Proteomes" id="UP000178372"/>
    </source>
</evidence>
<dbReference type="InterPro" id="IPR016195">
    <property type="entry name" value="Pol/histidinol_Pase-like"/>
</dbReference>
<dbReference type="NCBIfam" id="NF005298">
    <property type="entry name" value="PRK06826.1"/>
    <property type="match status" value="1"/>
</dbReference>
<dbReference type="AlphaFoldDB" id="A0A1F7GAY0"/>
<dbReference type="Pfam" id="PF14579">
    <property type="entry name" value="HHH_6"/>
    <property type="match status" value="1"/>
</dbReference>
<dbReference type="InterPro" id="IPR004013">
    <property type="entry name" value="PHP_dom"/>
</dbReference>
<dbReference type="SUPFAM" id="SSF89550">
    <property type="entry name" value="PHP domain-like"/>
    <property type="match status" value="1"/>
</dbReference>
<dbReference type="Gene3D" id="2.40.50.140">
    <property type="entry name" value="Nucleic acid-binding proteins"/>
    <property type="match status" value="1"/>
</dbReference>
<dbReference type="SMART" id="SM00481">
    <property type="entry name" value="POLIIIAc"/>
    <property type="match status" value="1"/>
</dbReference>
<accession>A0A1F7GAY0</accession>
<dbReference type="InterPro" id="IPR004365">
    <property type="entry name" value="NA-bd_OB_tRNA"/>
</dbReference>
<dbReference type="Proteomes" id="UP000178372">
    <property type="component" value="Unassembled WGS sequence"/>
</dbReference>
<evidence type="ECO:0000256" key="7">
    <source>
        <dbReference type="ARBA" id="ARBA00022932"/>
    </source>
</evidence>
<evidence type="ECO:0000313" key="10">
    <source>
        <dbReference type="EMBL" id="OGK16050.1"/>
    </source>
</evidence>
<name>A0A1F7GAY0_9BACT</name>
<reference evidence="10 11" key="1">
    <citation type="journal article" date="2016" name="Nat. Commun.">
        <title>Thousands of microbial genomes shed light on interconnected biogeochemical processes in an aquifer system.</title>
        <authorList>
            <person name="Anantharaman K."/>
            <person name="Brown C.T."/>
            <person name="Hug L.A."/>
            <person name="Sharon I."/>
            <person name="Castelle C.J."/>
            <person name="Probst A.J."/>
            <person name="Thomas B.C."/>
            <person name="Singh A."/>
            <person name="Wilkins M.J."/>
            <person name="Karaoz U."/>
            <person name="Brodie E.L."/>
            <person name="Williams K.H."/>
            <person name="Hubbard S.S."/>
            <person name="Banfield J.F."/>
        </authorList>
    </citation>
    <scope>NUCLEOTIDE SEQUENCE [LARGE SCALE GENOMIC DNA]</scope>
</reference>
<keyword evidence="4" id="KW-0808">Transferase</keyword>
<feature type="domain" description="Polymerase/histidinol phosphatase N-terminal" evidence="9">
    <location>
        <begin position="4"/>
        <end position="71"/>
    </location>
</feature>
<dbReference type="GO" id="GO:0008408">
    <property type="term" value="F:3'-5' exonuclease activity"/>
    <property type="evidence" value="ECO:0007669"/>
    <property type="project" value="InterPro"/>
</dbReference>
<evidence type="ECO:0000256" key="3">
    <source>
        <dbReference type="ARBA" id="ARBA00019114"/>
    </source>
</evidence>
<dbReference type="InterPro" id="IPR012340">
    <property type="entry name" value="NA-bd_OB-fold"/>
</dbReference>